<dbReference type="SUPFAM" id="SSF51445">
    <property type="entry name" value="(Trans)glycosidases"/>
    <property type="match status" value="1"/>
</dbReference>
<comment type="caution">
    <text evidence="3">The sequence shown here is derived from an EMBL/GenBank/DDBJ whole genome shotgun (WGS) entry which is preliminary data.</text>
</comment>
<organism evidence="3 4">
    <name type="scientific">Candidatus Adlerbacteria bacterium RIFCSPLOWO2_01_FULL_51_16</name>
    <dbReference type="NCBI Taxonomy" id="1797243"/>
    <lineage>
        <taxon>Bacteria</taxon>
        <taxon>Candidatus Adleribacteriota</taxon>
    </lineage>
</organism>
<dbReference type="InterPro" id="IPR025275">
    <property type="entry name" value="DUF4015"/>
</dbReference>
<name>A0A1F4XGI7_9BACT</name>
<protein>
    <recommendedName>
        <fullName evidence="2">DUF4015 domain-containing protein</fullName>
    </recommendedName>
</protein>
<sequence>MSKETDSPLSIKYFLSYAVAATVAVVAVVSLAYVTLPTLLSVSYSANILGATSSPNVVAAPYVQHLPTPKPLKAIYMSQCVAGTPSFRDSLVKFIDDTALNAVVIDIKDFSGGIAFPTENAILAGAVSDECGASDMKEFVERLHAKNIYVIGRITVFQDPHYTSVHPEQAVQKKSGGVWKDHKGLAFVDVGAKPFWDYMVELGKESYELGFDELNFDYIRFPSDGNMAEADYTWSAGKSKAQALEEFYKYLTENLRSPSISSGQVPVLSADLFGYVTVHQDDLGIGQVLERGLPYFDYIYPMVYPSHYNNGFTGLADVNSDPYKVVYTSLVGAVLREVATTTRQPSFAFIPIASTSPQLYEKPVYSGKVIPWLQGFDYPVHYSPEMVSAQIEATNDAGIESYLFWDAANKYTSLRSVLSATATVQ</sequence>
<evidence type="ECO:0000313" key="4">
    <source>
        <dbReference type="Proteomes" id="UP000176185"/>
    </source>
</evidence>
<evidence type="ECO:0000259" key="2">
    <source>
        <dbReference type="Pfam" id="PF13200"/>
    </source>
</evidence>
<dbReference type="EMBL" id="MEWX01000026">
    <property type="protein sequence ID" value="OGC80283.1"/>
    <property type="molecule type" value="Genomic_DNA"/>
</dbReference>
<dbReference type="InterPro" id="IPR017853">
    <property type="entry name" value="GH"/>
</dbReference>
<dbReference type="Pfam" id="PF13200">
    <property type="entry name" value="DUF4015"/>
    <property type="match status" value="1"/>
</dbReference>
<gene>
    <name evidence="3" type="ORF">A2943_00195</name>
</gene>
<feature type="transmembrane region" description="Helical" evidence="1">
    <location>
        <begin position="12"/>
        <end position="36"/>
    </location>
</feature>
<proteinExistence type="predicted"/>
<keyword evidence="1" id="KW-0812">Transmembrane</keyword>
<evidence type="ECO:0000313" key="3">
    <source>
        <dbReference type="EMBL" id="OGC80283.1"/>
    </source>
</evidence>
<dbReference type="AlphaFoldDB" id="A0A1F4XGI7"/>
<feature type="domain" description="DUF4015" evidence="2">
    <location>
        <begin position="74"/>
        <end position="411"/>
    </location>
</feature>
<reference evidence="3 4" key="1">
    <citation type="journal article" date="2016" name="Nat. Commun.">
        <title>Thousands of microbial genomes shed light on interconnected biogeochemical processes in an aquifer system.</title>
        <authorList>
            <person name="Anantharaman K."/>
            <person name="Brown C.T."/>
            <person name="Hug L.A."/>
            <person name="Sharon I."/>
            <person name="Castelle C.J."/>
            <person name="Probst A.J."/>
            <person name="Thomas B.C."/>
            <person name="Singh A."/>
            <person name="Wilkins M.J."/>
            <person name="Karaoz U."/>
            <person name="Brodie E.L."/>
            <person name="Williams K.H."/>
            <person name="Hubbard S.S."/>
            <person name="Banfield J.F."/>
        </authorList>
    </citation>
    <scope>NUCLEOTIDE SEQUENCE [LARGE SCALE GENOMIC DNA]</scope>
</reference>
<dbReference type="STRING" id="1797243.A2943_00195"/>
<accession>A0A1F4XGI7</accession>
<keyword evidence="1" id="KW-0472">Membrane</keyword>
<evidence type="ECO:0000256" key="1">
    <source>
        <dbReference type="SAM" id="Phobius"/>
    </source>
</evidence>
<keyword evidence="1" id="KW-1133">Transmembrane helix</keyword>
<dbReference type="Proteomes" id="UP000176185">
    <property type="component" value="Unassembled WGS sequence"/>
</dbReference>